<feature type="domain" description="NAD-dependent epimerase/dehydratase" evidence="6">
    <location>
        <begin position="156"/>
        <end position="228"/>
    </location>
</feature>
<comment type="caution">
    <text evidence="7">The sequence shown here is derived from an EMBL/GenBank/DDBJ whole genome shotgun (WGS) entry which is preliminary data.</text>
</comment>
<evidence type="ECO:0000313" key="8">
    <source>
        <dbReference type="Proteomes" id="UP000034783"/>
    </source>
</evidence>
<keyword evidence="5" id="KW-0812">Transmembrane</keyword>
<keyword evidence="5" id="KW-1133">Transmembrane helix</keyword>
<keyword evidence="4" id="KW-0456">Lyase</keyword>
<dbReference type="InterPro" id="IPR025101">
    <property type="entry name" value="DUF4012"/>
</dbReference>
<dbReference type="Pfam" id="PF13196">
    <property type="entry name" value="DUF4012"/>
    <property type="match status" value="1"/>
</dbReference>
<dbReference type="InterPro" id="IPR044516">
    <property type="entry name" value="UXS-like"/>
</dbReference>
<dbReference type="Proteomes" id="UP000034783">
    <property type="component" value="Unassembled WGS sequence"/>
</dbReference>
<dbReference type="PANTHER" id="PTHR43078">
    <property type="entry name" value="UDP-GLUCURONIC ACID DECARBOXYLASE-RELATED"/>
    <property type="match status" value="1"/>
</dbReference>
<dbReference type="InterPro" id="IPR036291">
    <property type="entry name" value="NAD(P)-bd_dom_sf"/>
</dbReference>
<evidence type="ECO:0000256" key="1">
    <source>
        <dbReference type="ARBA" id="ARBA00001911"/>
    </source>
</evidence>
<feature type="domain" description="NAD-dependent epimerase/dehydratase" evidence="6">
    <location>
        <begin position="21"/>
        <end position="125"/>
    </location>
</feature>
<evidence type="ECO:0000313" key="7">
    <source>
        <dbReference type="EMBL" id="KKT69728.1"/>
    </source>
</evidence>
<sequence length="1007" mass="110241">MISAKTIKKTALVPTVLISHGGGIVCSHLAETLLLKNCRVVVLSNFAAHQDARLHALLKSPKFALFDCDISQSIPDQIQSVDYIFHLASYESFVNQDGALDLEALLSNSVGTKNLLDLAKASKAKFALVRPLISLKKEDNIKELASDGPAKYSWAIAKEYRERWGLDVRVVDIGYVYGPGMDLACHKEFNDLVQSVISGETVRVYGDGSRKEFFIYVTDAVAGLVKALFSTTDSQVLYTLVREKPQTLLEAAFILKSLADGTTELGFTDSQVNFTDPAVEAISYPLAWQPRVELREGLIKTLRSLGYKPNVKSFKAAVLIDQKESVGAKSLLSVKPEDEVAVSSAVSAEPKVTPVVLLACHVERKLRGVVGSVRKRVSKRGIKLTALGALGIVFALAVALGVPLIQSYSHARSALRDLEAYQKSVLKLDSSESQKLSEDAYNHIVKLQKALARTKPAFVVVGKEATYLAMADFVESTKNFTSALYSLSLGLGPFAQLWGDAQGGDGDFGTSARMFKEAKARLDFANAYALKVDAQALPAGIRDDFANYKSFLSVVTQTSDSLTQTALDIPGIMGMEKPKTYLLLFQNNNELRPTGGFVGSYAAIKVEDGKITDVKIDDIYNPDGQLSLTKANEAHPAPAPVKELLGEDVLYLRNANWDPSFPASSETIQNLFKLSGESSFDGVIAVDLYFVRDLINITGPIYLAAYDEEIRADNMYERAQYHSGFNFKEGVSSKKAFMTVLGGKMLESLFALPKEKMPLLAATLYRALNQKHLLVNLPGTYLSKYLIDRGWAGELLDTNKDYLYVVNANLGGTKSNYFVKNSVNYAVTSKTADGLLRGELELVYENTQKDASWPGGPYKNYLRVLVQAGSKLTGAYVFTNETAPTEAQAADIMGAADGIDVFDKVVIAKVGKYVSLEYPVVVNPKQKVKVLITYDLPVELATAKGSNNYSLVWQKQPGTQNDNVRFMFIPPFGTTIAKHAPEGSVLDNIYEYKGMLNEDLRVAITYK</sequence>
<accession>A0A0G1JEF9</accession>
<organism evidence="7 8">
    <name type="scientific">candidate division WWE3 bacterium GW2011_GWB1_44_4</name>
    <dbReference type="NCBI Taxonomy" id="1619116"/>
    <lineage>
        <taxon>Bacteria</taxon>
        <taxon>Katanobacteria</taxon>
    </lineage>
</organism>
<dbReference type="GO" id="GO:0048040">
    <property type="term" value="F:UDP-glucuronate decarboxylase activity"/>
    <property type="evidence" value="ECO:0007669"/>
    <property type="project" value="TreeGrafter"/>
</dbReference>
<feature type="transmembrane region" description="Helical" evidence="5">
    <location>
        <begin position="384"/>
        <end position="405"/>
    </location>
</feature>
<evidence type="ECO:0000256" key="3">
    <source>
        <dbReference type="ARBA" id="ARBA00023027"/>
    </source>
</evidence>
<gene>
    <name evidence="7" type="ORF">UW65_C0014G0011</name>
</gene>
<proteinExistence type="predicted"/>
<evidence type="ECO:0000256" key="5">
    <source>
        <dbReference type="SAM" id="Phobius"/>
    </source>
</evidence>
<dbReference type="GO" id="GO:0070403">
    <property type="term" value="F:NAD+ binding"/>
    <property type="evidence" value="ECO:0007669"/>
    <property type="project" value="InterPro"/>
</dbReference>
<keyword evidence="3" id="KW-0520">NAD</keyword>
<reference evidence="7 8" key="1">
    <citation type="journal article" date="2015" name="Nature">
        <title>rRNA introns, odd ribosomes, and small enigmatic genomes across a large radiation of phyla.</title>
        <authorList>
            <person name="Brown C.T."/>
            <person name="Hug L.A."/>
            <person name="Thomas B.C."/>
            <person name="Sharon I."/>
            <person name="Castelle C.J."/>
            <person name="Singh A."/>
            <person name="Wilkins M.J."/>
            <person name="Williams K.H."/>
            <person name="Banfield J.F."/>
        </authorList>
    </citation>
    <scope>NUCLEOTIDE SEQUENCE [LARGE SCALE GENOMIC DNA]</scope>
</reference>
<dbReference type="SUPFAM" id="SSF51735">
    <property type="entry name" value="NAD(P)-binding Rossmann-fold domains"/>
    <property type="match status" value="1"/>
</dbReference>
<dbReference type="AlphaFoldDB" id="A0A0G1JEF9"/>
<name>A0A0G1JEF9_UNCKA</name>
<dbReference type="GO" id="GO:0005737">
    <property type="term" value="C:cytoplasm"/>
    <property type="evidence" value="ECO:0007669"/>
    <property type="project" value="TreeGrafter"/>
</dbReference>
<evidence type="ECO:0000259" key="6">
    <source>
        <dbReference type="Pfam" id="PF01370"/>
    </source>
</evidence>
<dbReference type="InterPro" id="IPR001509">
    <property type="entry name" value="Epimerase_deHydtase"/>
</dbReference>
<evidence type="ECO:0000256" key="4">
    <source>
        <dbReference type="ARBA" id="ARBA00023239"/>
    </source>
</evidence>
<dbReference type="GO" id="GO:0042732">
    <property type="term" value="P:D-xylose metabolic process"/>
    <property type="evidence" value="ECO:0007669"/>
    <property type="project" value="InterPro"/>
</dbReference>
<dbReference type="Gene3D" id="3.40.50.720">
    <property type="entry name" value="NAD(P)-binding Rossmann-like Domain"/>
    <property type="match status" value="1"/>
</dbReference>
<evidence type="ECO:0000256" key="2">
    <source>
        <dbReference type="ARBA" id="ARBA00022793"/>
    </source>
</evidence>
<comment type="cofactor">
    <cofactor evidence="1">
        <name>NAD(+)</name>
        <dbReference type="ChEBI" id="CHEBI:57540"/>
    </cofactor>
</comment>
<dbReference type="Pfam" id="PF01370">
    <property type="entry name" value="Epimerase"/>
    <property type="match status" value="2"/>
</dbReference>
<dbReference type="PANTHER" id="PTHR43078:SF6">
    <property type="entry name" value="UDP-GLUCURONIC ACID DECARBOXYLASE 1"/>
    <property type="match status" value="1"/>
</dbReference>
<keyword evidence="2" id="KW-0210">Decarboxylase</keyword>
<protein>
    <recommendedName>
        <fullName evidence="6">NAD-dependent epimerase/dehydratase domain-containing protein</fullName>
    </recommendedName>
</protein>
<dbReference type="EMBL" id="LCJD01000014">
    <property type="protein sequence ID" value="KKT69728.1"/>
    <property type="molecule type" value="Genomic_DNA"/>
</dbReference>
<keyword evidence="5" id="KW-0472">Membrane</keyword>